<dbReference type="InterPro" id="IPR036188">
    <property type="entry name" value="FAD/NAD-bd_sf"/>
</dbReference>
<dbReference type="Gene3D" id="3.50.50.60">
    <property type="entry name" value="FAD/NAD(P)-binding domain"/>
    <property type="match status" value="1"/>
</dbReference>
<sequence>MPIRTARGVSRMNTDSSDETIRNANFVRAWLANFERSLLASDRENLGTLFSEKSHWKDLLAFTWSITPHDSLSAIIDSLLALQPEVQASNFCLDEDRTPPRRVNRLGIDSIEAIFSFQTQAGRGHGLLRLLAENPEQAWVFTTSLEEIKGHEEPIGAMRPDGSSYSRMFGGSNWSDNRKEEITFEGREPEVLIIGGGQAGLSVAARLRLLGVSALVVDRNPRVGDVWRNRYRSLALHNKIGLNHMAYLPFPPNWPEFLPKDMIANWLETYSWAMECNVWTGTTFLGADYIEKNSEWSARVRTEDGKERLLRPQHIVFANGIAGRPIIPEFKGLQDFSGTLMHTHEFDDGSAWAGKKAIVIGTGTSGHDVAQDLQSHGANVNLVQRGSTTVASIKAAGLVHSVYYNENLPLEDADLVGTSSTYPLLIRGHQLSAQKMKEIDAEMIAGLEARGFRIDYGEDETGHQMKFRRRHGGYYLDCGCSKLIIEEKIGLLHFEDVDCFVPQGIRMKDGSVIEADLIVSATGYQNQQEVVRELLGDRIADKIGRIWGIADDGELANMYRATAQSGLWFIGGGFSHARIYSHYIALRIKADQLGLVNDSAQGARHQSTQGAA</sequence>
<dbReference type="EMBL" id="WTUW01000002">
    <property type="protein sequence ID" value="MZR31572.1"/>
    <property type="molecule type" value="Genomic_DNA"/>
</dbReference>
<keyword evidence="2" id="KW-0503">Monooxygenase</keyword>
<dbReference type="PRINTS" id="PR00411">
    <property type="entry name" value="PNDRDTASEI"/>
</dbReference>
<organism evidence="2 3">
    <name type="scientific">Sneathiella litorea</name>
    <dbReference type="NCBI Taxonomy" id="2606216"/>
    <lineage>
        <taxon>Bacteria</taxon>
        <taxon>Pseudomonadati</taxon>
        <taxon>Pseudomonadota</taxon>
        <taxon>Alphaproteobacteria</taxon>
        <taxon>Sneathiellales</taxon>
        <taxon>Sneathiellaceae</taxon>
        <taxon>Sneathiella</taxon>
    </lineage>
</organism>
<proteinExistence type="predicted"/>
<evidence type="ECO:0000256" key="1">
    <source>
        <dbReference type="ARBA" id="ARBA00023002"/>
    </source>
</evidence>
<accession>A0A6L8WAU2</accession>
<dbReference type="PANTHER" id="PTHR43539">
    <property type="entry name" value="FLAVIN-BINDING MONOOXYGENASE-LIKE PROTEIN (AFU_ORTHOLOGUE AFUA_4G09220)"/>
    <property type="match status" value="1"/>
</dbReference>
<dbReference type="GO" id="GO:0050660">
    <property type="term" value="F:flavin adenine dinucleotide binding"/>
    <property type="evidence" value="ECO:0007669"/>
    <property type="project" value="TreeGrafter"/>
</dbReference>
<dbReference type="Proteomes" id="UP000476030">
    <property type="component" value="Unassembled WGS sequence"/>
</dbReference>
<keyword evidence="3" id="KW-1185">Reference proteome</keyword>
<gene>
    <name evidence="2" type="ORF">GQE98_13100</name>
</gene>
<dbReference type="SUPFAM" id="SSF51905">
    <property type="entry name" value="FAD/NAD(P)-binding domain"/>
    <property type="match status" value="2"/>
</dbReference>
<evidence type="ECO:0000313" key="3">
    <source>
        <dbReference type="Proteomes" id="UP000476030"/>
    </source>
</evidence>
<dbReference type="PANTHER" id="PTHR43539:SF68">
    <property type="entry name" value="FLAVIN-BINDING MONOOXYGENASE-LIKE PROTEIN (AFU_ORTHOLOGUE AFUA_4G09220)"/>
    <property type="match status" value="1"/>
</dbReference>
<name>A0A6L8WAU2_9PROT</name>
<dbReference type="AlphaFoldDB" id="A0A6L8WAU2"/>
<reference evidence="2 3" key="1">
    <citation type="submission" date="2019-12" db="EMBL/GenBank/DDBJ databases">
        <title>Snethiella sp. nov. sp. isolated from sea sand.</title>
        <authorList>
            <person name="Kim J."/>
            <person name="Jeong S.E."/>
            <person name="Jung H.S."/>
            <person name="Jeon C.O."/>
        </authorList>
    </citation>
    <scope>NUCLEOTIDE SEQUENCE [LARGE SCALE GENOMIC DNA]</scope>
    <source>
        <strain evidence="2 3">DP05</strain>
    </source>
</reference>
<dbReference type="InterPro" id="IPR050982">
    <property type="entry name" value="Auxin_biosynth/cation_transpt"/>
</dbReference>
<comment type="caution">
    <text evidence="2">The sequence shown here is derived from an EMBL/GenBank/DDBJ whole genome shotgun (WGS) entry which is preliminary data.</text>
</comment>
<keyword evidence="1" id="KW-0560">Oxidoreductase</keyword>
<protein>
    <submittedName>
        <fullName evidence="2">SidA/IucD/PvdA family monooxygenase</fullName>
    </submittedName>
</protein>
<evidence type="ECO:0000313" key="2">
    <source>
        <dbReference type="EMBL" id="MZR31572.1"/>
    </source>
</evidence>
<dbReference type="Pfam" id="PF13738">
    <property type="entry name" value="Pyr_redox_3"/>
    <property type="match status" value="1"/>
</dbReference>
<dbReference type="GO" id="GO:0004497">
    <property type="term" value="F:monooxygenase activity"/>
    <property type="evidence" value="ECO:0007669"/>
    <property type="project" value="UniProtKB-KW"/>
</dbReference>